<keyword evidence="9" id="KW-1185">Reference proteome</keyword>
<evidence type="ECO:0000313" key="9">
    <source>
        <dbReference type="Proteomes" id="UP000800092"/>
    </source>
</evidence>
<feature type="transmembrane region" description="Helical" evidence="6">
    <location>
        <begin position="51"/>
        <end position="71"/>
    </location>
</feature>
<protein>
    <recommendedName>
        <fullName evidence="7">Rhodopsin domain-containing protein</fullName>
    </recommendedName>
</protein>
<dbReference type="GO" id="GO:0016020">
    <property type="term" value="C:membrane"/>
    <property type="evidence" value="ECO:0007669"/>
    <property type="project" value="UniProtKB-SubCell"/>
</dbReference>
<gene>
    <name evidence="8" type="ORF">EV356DRAFT_201381</name>
</gene>
<evidence type="ECO:0000256" key="6">
    <source>
        <dbReference type="SAM" id="Phobius"/>
    </source>
</evidence>
<dbReference type="Pfam" id="PF20684">
    <property type="entry name" value="Fung_rhodopsin"/>
    <property type="match status" value="1"/>
</dbReference>
<accession>A0A6A6H612</accession>
<evidence type="ECO:0000256" key="1">
    <source>
        <dbReference type="ARBA" id="ARBA00004141"/>
    </source>
</evidence>
<feature type="transmembrane region" description="Helical" evidence="6">
    <location>
        <begin position="131"/>
        <end position="151"/>
    </location>
</feature>
<feature type="transmembrane region" description="Helical" evidence="6">
    <location>
        <begin position="101"/>
        <end position="119"/>
    </location>
</feature>
<organism evidence="8 9">
    <name type="scientific">Viridothelium virens</name>
    <name type="common">Speckled blister lichen</name>
    <name type="synonym">Trypethelium virens</name>
    <dbReference type="NCBI Taxonomy" id="1048519"/>
    <lineage>
        <taxon>Eukaryota</taxon>
        <taxon>Fungi</taxon>
        <taxon>Dikarya</taxon>
        <taxon>Ascomycota</taxon>
        <taxon>Pezizomycotina</taxon>
        <taxon>Dothideomycetes</taxon>
        <taxon>Dothideomycetes incertae sedis</taxon>
        <taxon>Trypetheliales</taxon>
        <taxon>Trypetheliaceae</taxon>
        <taxon>Viridothelium</taxon>
    </lineage>
</organism>
<sequence>MALESSALNNNETRAPAMLAIVWTECALGIVFIILRFWCRYRIRALGIDDWIMSFSVALTIVTASLITVLAQNGGFRHLASLPADTHSRAVKLDWIEQPSMVFNFGVSKVSTSLLILRLMSPNSKKTRRLLYFIIAITTLLTTLAVIFIFAQCKPPRALWTPNIPAKCWRPEDYSSFTLGQGAWYILVDFLLAIIPSFIIWNLKMKRTKRIGLSIVFSFGVLAGICGCAKMPTLKNLNSRSDITCKKHHQF</sequence>
<dbReference type="PANTHER" id="PTHR33048:SF47">
    <property type="entry name" value="INTEGRAL MEMBRANE PROTEIN-RELATED"/>
    <property type="match status" value="1"/>
</dbReference>
<dbReference type="AlphaFoldDB" id="A0A6A6H612"/>
<keyword evidence="3 6" id="KW-1133">Transmembrane helix</keyword>
<dbReference type="Proteomes" id="UP000800092">
    <property type="component" value="Unassembled WGS sequence"/>
</dbReference>
<feature type="transmembrane region" description="Helical" evidence="6">
    <location>
        <begin position="213"/>
        <end position="232"/>
    </location>
</feature>
<feature type="transmembrane region" description="Helical" evidence="6">
    <location>
        <begin position="182"/>
        <end position="201"/>
    </location>
</feature>
<evidence type="ECO:0000259" key="7">
    <source>
        <dbReference type="Pfam" id="PF20684"/>
    </source>
</evidence>
<dbReference type="InterPro" id="IPR052337">
    <property type="entry name" value="SAT4-like"/>
</dbReference>
<proteinExistence type="inferred from homology"/>
<evidence type="ECO:0000256" key="2">
    <source>
        <dbReference type="ARBA" id="ARBA00022692"/>
    </source>
</evidence>
<dbReference type="PANTHER" id="PTHR33048">
    <property type="entry name" value="PTH11-LIKE INTEGRAL MEMBRANE PROTEIN (AFU_ORTHOLOGUE AFUA_5G11245)"/>
    <property type="match status" value="1"/>
</dbReference>
<name>A0A6A6H612_VIRVR</name>
<dbReference type="EMBL" id="ML991806">
    <property type="protein sequence ID" value="KAF2233452.1"/>
    <property type="molecule type" value="Genomic_DNA"/>
</dbReference>
<evidence type="ECO:0000256" key="3">
    <source>
        <dbReference type="ARBA" id="ARBA00022989"/>
    </source>
</evidence>
<reference evidence="8" key="1">
    <citation type="journal article" date="2020" name="Stud. Mycol.">
        <title>101 Dothideomycetes genomes: a test case for predicting lifestyles and emergence of pathogens.</title>
        <authorList>
            <person name="Haridas S."/>
            <person name="Albert R."/>
            <person name="Binder M."/>
            <person name="Bloem J."/>
            <person name="Labutti K."/>
            <person name="Salamov A."/>
            <person name="Andreopoulos B."/>
            <person name="Baker S."/>
            <person name="Barry K."/>
            <person name="Bills G."/>
            <person name="Bluhm B."/>
            <person name="Cannon C."/>
            <person name="Castanera R."/>
            <person name="Culley D."/>
            <person name="Daum C."/>
            <person name="Ezra D."/>
            <person name="Gonzalez J."/>
            <person name="Henrissat B."/>
            <person name="Kuo A."/>
            <person name="Liang C."/>
            <person name="Lipzen A."/>
            <person name="Lutzoni F."/>
            <person name="Magnuson J."/>
            <person name="Mondo S."/>
            <person name="Nolan M."/>
            <person name="Ohm R."/>
            <person name="Pangilinan J."/>
            <person name="Park H.-J."/>
            <person name="Ramirez L."/>
            <person name="Alfaro M."/>
            <person name="Sun H."/>
            <person name="Tritt A."/>
            <person name="Yoshinaga Y."/>
            <person name="Zwiers L.-H."/>
            <person name="Turgeon B."/>
            <person name="Goodwin S."/>
            <person name="Spatafora J."/>
            <person name="Crous P."/>
            <person name="Grigoriev I."/>
        </authorList>
    </citation>
    <scope>NUCLEOTIDE SEQUENCE</scope>
    <source>
        <strain evidence="8">Tuck. ex Michener</strain>
    </source>
</reference>
<dbReference type="InterPro" id="IPR049326">
    <property type="entry name" value="Rhodopsin_dom_fungi"/>
</dbReference>
<comment type="similarity">
    <text evidence="5">Belongs to the SAT4 family.</text>
</comment>
<evidence type="ECO:0000313" key="8">
    <source>
        <dbReference type="EMBL" id="KAF2233452.1"/>
    </source>
</evidence>
<keyword evidence="2 6" id="KW-0812">Transmembrane</keyword>
<evidence type="ECO:0000256" key="5">
    <source>
        <dbReference type="ARBA" id="ARBA00038359"/>
    </source>
</evidence>
<comment type="subcellular location">
    <subcellularLocation>
        <location evidence="1">Membrane</location>
        <topology evidence="1">Multi-pass membrane protein</topology>
    </subcellularLocation>
</comment>
<dbReference type="OrthoDB" id="3934549at2759"/>
<feature type="transmembrane region" description="Helical" evidence="6">
    <location>
        <begin position="20"/>
        <end position="39"/>
    </location>
</feature>
<keyword evidence="4 6" id="KW-0472">Membrane</keyword>
<feature type="domain" description="Rhodopsin" evidence="7">
    <location>
        <begin position="35"/>
        <end position="247"/>
    </location>
</feature>
<evidence type="ECO:0000256" key="4">
    <source>
        <dbReference type="ARBA" id="ARBA00023136"/>
    </source>
</evidence>